<dbReference type="PANTHER" id="PTHR30250">
    <property type="entry name" value="PST FAMILY PREDICTED COLANIC ACID TRANSPORTER"/>
    <property type="match status" value="1"/>
</dbReference>
<evidence type="ECO:0000313" key="8">
    <source>
        <dbReference type="Proteomes" id="UP000198510"/>
    </source>
</evidence>
<keyword evidence="2" id="KW-1003">Cell membrane</keyword>
<protein>
    <submittedName>
        <fullName evidence="7">Membrane protein involved in the export of O-antigen and teichoic acid</fullName>
    </submittedName>
</protein>
<evidence type="ECO:0000256" key="6">
    <source>
        <dbReference type="SAM" id="Phobius"/>
    </source>
</evidence>
<dbReference type="PANTHER" id="PTHR30250:SF11">
    <property type="entry name" value="O-ANTIGEN TRANSPORTER-RELATED"/>
    <property type="match status" value="1"/>
</dbReference>
<dbReference type="OrthoDB" id="9814608at2"/>
<feature type="transmembrane region" description="Helical" evidence="6">
    <location>
        <begin position="386"/>
        <end position="410"/>
    </location>
</feature>
<feature type="transmembrane region" description="Helical" evidence="6">
    <location>
        <begin position="357"/>
        <end position="379"/>
    </location>
</feature>
<dbReference type="GO" id="GO:0005886">
    <property type="term" value="C:plasma membrane"/>
    <property type="evidence" value="ECO:0007669"/>
    <property type="project" value="UniProtKB-SubCell"/>
</dbReference>
<feature type="transmembrane region" description="Helical" evidence="6">
    <location>
        <begin position="194"/>
        <end position="214"/>
    </location>
</feature>
<feature type="transmembrane region" description="Helical" evidence="6">
    <location>
        <begin position="235"/>
        <end position="253"/>
    </location>
</feature>
<dbReference type="EMBL" id="FNFO01000003">
    <property type="protein sequence ID" value="SDK68154.1"/>
    <property type="molecule type" value="Genomic_DNA"/>
</dbReference>
<keyword evidence="5 6" id="KW-0472">Membrane</keyword>
<dbReference type="AlphaFoldDB" id="A0A1G9DWC3"/>
<dbReference type="Proteomes" id="UP000198510">
    <property type="component" value="Unassembled WGS sequence"/>
</dbReference>
<keyword evidence="8" id="KW-1185">Reference proteome</keyword>
<reference evidence="7 8" key="1">
    <citation type="submission" date="2016-10" db="EMBL/GenBank/DDBJ databases">
        <authorList>
            <person name="de Groot N.N."/>
        </authorList>
    </citation>
    <scope>NUCLEOTIDE SEQUENCE [LARGE SCALE GENOMIC DNA]</scope>
    <source>
        <strain evidence="7 8">DSM 25186</strain>
    </source>
</reference>
<feature type="transmembrane region" description="Helical" evidence="6">
    <location>
        <begin position="445"/>
        <end position="464"/>
    </location>
</feature>
<feature type="transmembrane region" description="Helical" evidence="6">
    <location>
        <begin position="316"/>
        <end position="337"/>
    </location>
</feature>
<sequence>MSVLKKLAGETVLYGLSSIVGRAINFLLVPLYTKLFAAGEYGVVGELYAYVGALNVIFTYGMETSYFRFATREGIDRREAYSNAMSAVLTTTLVLTGVLVASAGSIADLLEYPGKSMYIVWLALTVGIDAVVAIPFARLRLEGKALKFALARLINIGANIGLNLFFLFFCRWVYEGTFLPSLKPLIGWFYNPELGVGYVFLSNLLANALFLILLRKELFDFRWQLRWPQLRPMLLYAYPLLFMGLAGVINETLDRPMLKYWLPEGFYPNRSNQQIMGIYSACYKLAVIINLGIQAFRYASEPFFFSRASDKQSPVLFARVMHWFIIACVFLFVGISLNLEWIGRLVLGRPEYYEGLGVVPILLMAYVWVGIYFNLSVWYKLTDRTVWGMVFSLGGALVTIVLNIVLIPVLGYYGSAWATLICYVSMGVGSYLIGQRYFPVPYRTWTDLGYLLLGIGVVLIAQWVEPTNLWMKYSFRLGLLLAFAAVVFIFERHHLRALRAPVQKS</sequence>
<feature type="transmembrane region" description="Helical" evidence="6">
    <location>
        <begin position="416"/>
        <end position="433"/>
    </location>
</feature>
<dbReference type="InterPro" id="IPR002797">
    <property type="entry name" value="Polysacc_synth"/>
</dbReference>
<dbReference type="STRING" id="1075417.SAMN05421823_103271"/>
<evidence type="ECO:0000256" key="1">
    <source>
        <dbReference type="ARBA" id="ARBA00004651"/>
    </source>
</evidence>
<comment type="subcellular location">
    <subcellularLocation>
        <location evidence="1">Cell membrane</location>
        <topology evidence="1">Multi-pass membrane protein</topology>
    </subcellularLocation>
</comment>
<evidence type="ECO:0000313" key="7">
    <source>
        <dbReference type="EMBL" id="SDK68154.1"/>
    </source>
</evidence>
<evidence type="ECO:0000256" key="4">
    <source>
        <dbReference type="ARBA" id="ARBA00022989"/>
    </source>
</evidence>
<dbReference type="InterPro" id="IPR050833">
    <property type="entry name" value="Poly_Biosynth_Transport"/>
</dbReference>
<feature type="transmembrane region" description="Helical" evidence="6">
    <location>
        <begin position="12"/>
        <end position="32"/>
    </location>
</feature>
<evidence type="ECO:0000256" key="2">
    <source>
        <dbReference type="ARBA" id="ARBA00022475"/>
    </source>
</evidence>
<accession>A0A1G9DWC3</accession>
<gene>
    <name evidence="7" type="ORF">SAMN05421823_103271</name>
</gene>
<name>A0A1G9DWC3_9BACT</name>
<keyword evidence="4 6" id="KW-1133">Transmembrane helix</keyword>
<feature type="transmembrane region" description="Helical" evidence="6">
    <location>
        <begin position="470"/>
        <end position="490"/>
    </location>
</feature>
<keyword evidence="3 6" id="KW-0812">Transmembrane</keyword>
<proteinExistence type="predicted"/>
<organism evidence="7 8">
    <name type="scientific">Catalinimonas alkaloidigena</name>
    <dbReference type="NCBI Taxonomy" id="1075417"/>
    <lineage>
        <taxon>Bacteria</taxon>
        <taxon>Pseudomonadati</taxon>
        <taxon>Bacteroidota</taxon>
        <taxon>Cytophagia</taxon>
        <taxon>Cytophagales</taxon>
        <taxon>Catalimonadaceae</taxon>
        <taxon>Catalinimonas</taxon>
    </lineage>
</organism>
<feature type="transmembrane region" description="Helical" evidence="6">
    <location>
        <begin position="118"/>
        <end position="137"/>
    </location>
</feature>
<dbReference type="Pfam" id="PF01943">
    <property type="entry name" value="Polysacc_synt"/>
    <property type="match status" value="1"/>
</dbReference>
<feature type="transmembrane region" description="Helical" evidence="6">
    <location>
        <begin position="273"/>
        <end position="296"/>
    </location>
</feature>
<feature type="transmembrane region" description="Helical" evidence="6">
    <location>
        <begin position="47"/>
        <end position="69"/>
    </location>
</feature>
<feature type="transmembrane region" description="Helical" evidence="6">
    <location>
        <begin position="149"/>
        <end position="174"/>
    </location>
</feature>
<feature type="transmembrane region" description="Helical" evidence="6">
    <location>
        <begin position="81"/>
        <end position="106"/>
    </location>
</feature>
<evidence type="ECO:0000256" key="3">
    <source>
        <dbReference type="ARBA" id="ARBA00022692"/>
    </source>
</evidence>
<evidence type="ECO:0000256" key="5">
    <source>
        <dbReference type="ARBA" id="ARBA00023136"/>
    </source>
</evidence>
<dbReference type="RefSeq" id="WP_089681291.1">
    <property type="nucleotide sequence ID" value="NZ_FNFO01000003.1"/>
</dbReference>